<dbReference type="GeneID" id="303189548"/>
<organism evidence="1 2">
    <name type="scientific">Vibrio casei</name>
    <dbReference type="NCBI Taxonomy" id="673372"/>
    <lineage>
        <taxon>Bacteria</taxon>
        <taxon>Pseudomonadati</taxon>
        <taxon>Pseudomonadota</taxon>
        <taxon>Gammaproteobacteria</taxon>
        <taxon>Vibrionales</taxon>
        <taxon>Vibrionaceae</taxon>
        <taxon>Vibrio</taxon>
    </lineage>
</organism>
<dbReference type="RefSeq" id="WP_086959559.1">
    <property type="nucleotide sequence ID" value="NZ_AP018681.1"/>
</dbReference>
<dbReference type="Gene3D" id="1.10.357.10">
    <property type="entry name" value="Tetracycline Repressor, domain 2"/>
    <property type="match status" value="1"/>
</dbReference>
<proteinExistence type="predicted"/>
<accession>A0A368LH61</accession>
<dbReference type="InterPro" id="IPR036271">
    <property type="entry name" value="Tet_transcr_reg_TetR-rel_C_sf"/>
</dbReference>
<sequence>MGKFKGCYFINASVEFGHPDSKINQVCARYKRQIIEMIKIYAQLDEATACQLSILKEGVITTAYTQQDKEASKKVIPILEQLFKL</sequence>
<keyword evidence="2" id="KW-1185">Reference proteome</keyword>
<dbReference type="Proteomes" id="UP000252479">
    <property type="component" value="Unassembled WGS sequence"/>
</dbReference>
<dbReference type="AlphaFoldDB" id="A0A368LH61"/>
<evidence type="ECO:0000313" key="1">
    <source>
        <dbReference type="EMBL" id="RCS70090.1"/>
    </source>
</evidence>
<gene>
    <name evidence="1" type="ORF">CIK83_11505</name>
</gene>
<comment type="caution">
    <text evidence="1">The sequence shown here is derived from an EMBL/GenBank/DDBJ whole genome shotgun (WGS) entry which is preliminary data.</text>
</comment>
<dbReference type="EMBL" id="QPGL01000002">
    <property type="protein sequence ID" value="RCS70090.1"/>
    <property type="molecule type" value="Genomic_DNA"/>
</dbReference>
<dbReference type="SUPFAM" id="SSF48498">
    <property type="entry name" value="Tetracyclin repressor-like, C-terminal domain"/>
    <property type="match status" value="1"/>
</dbReference>
<evidence type="ECO:0000313" key="2">
    <source>
        <dbReference type="Proteomes" id="UP000252479"/>
    </source>
</evidence>
<dbReference type="OrthoDB" id="116240at2"/>
<protein>
    <submittedName>
        <fullName evidence="1">Uncharacterized protein</fullName>
    </submittedName>
</protein>
<reference evidence="1 2" key="1">
    <citation type="journal article" date="2017" name="Elife">
        <title>Extensive horizontal gene transfer in cheese-associated bacteria.</title>
        <authorList>
            <person name="Bonham K.S."/>
            <person name="Wolfe B.E."/>
            <person name="Dutton R.J."/>
        </authorList>
    </citation>
    <scope>NUCLEOTIDE SEQUENCE [LARGE SCALE GENOMIC DNA]</scope>
    <source>
        <strain evidence="1 2">JB196</strain>
    </source>
</reference>
<name>A0A368LH61_9VIBR</name>